<name>A0A2S2E4Y5_9ALTE</name>
<dbReference type="PANTHER" id="PTHR34472:SF1">
    <property type="entry name" value="SULFUR CARRIER PROTEIN THIS"/>
    <property type="match status" value="1"/>
</dbReference>
<dbReference type="Gene3D" id="3.10.20.30">
    <property type="match status" value="1"/>
</dbReference>
<dbReference type="Proteomes" id="UP000245728">
    <property type="component" value="Chromosome"/>
</dbReference>
<dbReference type="SUPFAM" id="SSF54285">
    <property type="entry name" value="MoaD/ThiS"/>
    <property type="match status" value="1"/>
</dbReference>
<gene>
    <name evidence="1" type="ORF">HMF8227_02265</name>
</gene>
<dbReference type="OrthoDB" id="9800283at2"/>
<evidence type="ECO:0008006" key="3">
    <source>
        <dbReference type="Google" id="ProtNLM"/>
    </source>
</evidence>
<dbReference type="InterPro" id="IPR010035">
    <property type="entry name" value="Thi_S"/>
</dbReference>
<accession>A0A2S2E4Y5</accession>
<dbReference type="AlphaFoldDB" id="A0A2S2E4Y5"/>
<sequence>MTKPMISITLNRQPVTLEAGTSVAQLLAQAPPSEPYALAVNDEFLDRQHSEHHLLTDGDRLDVFSPIQGG</sequence>
<dbReference type="CDD" id="cd00565">
    <property type="entry name" value="Ubl_ThiS"/>
    <property type="match status" value="1"/>
</dbReference>
<dbReference type="KEGG" id="salh:HMF8227_02265"/>
<dbReference type="PANTHER" id="PTHR34472">
    <property type="entry name" value="SULFUR CARRIER PROTEIN THIS"/>
    <property type="match status" value="1"/>
</dbReference>
<evidence type="ECO:0000313" key="1">
    <source>
        <dbReference type="EMBL" id="AWL12718.1"/>
    </source>
</evidence>
<dbReference type="Pfam" id="PF02597">
    <property type="entry name" value="ThiS"/>
    <property type="match status" value="1"/>
</dbReference>
<dbReference type="InterPro" id="IPR016155">
    <property type="entry name" value="Mopterin_synth/thiamin_S_b"/>
</dbReference>
<dbReference type="EMBL" id="CP029347">
    <property type="protein sequence ID" value="AWL12718.1"/>
    <property type="molecule type" value="Genomic_DNA"/>
</dbReference>
<dbReference type="InterPro" id="IPR003749">
    <property type="entry name" value="ThiS/MoaD-like"/>
</dbReference>
<protein>
    <recommendedName>
        <fullName evidence="3">Sulfur carrier protein ThiS</fullName>
    </recommendedName>
</protein>
<organism evidence="1 2">
    <name type="scientific">Saliniradius amylolyticus</name>
    <dbReference type="NCBI Taxonomy" id="2183582"/>
    <lineage>
        <taxon>Bacteria</taxon>
        <taxon>Pseudomonadati</taxon>
        <taxon>Pseudomonadota</taxon>
        <taxon>Gammaproteobacteria</taxon>
        <taxon>Alteromonadales</taxon>
        <taxon>Alteromonadaceae</taxon>
        <taxon>Saliniradius</taxon>
    </lineage>
</organism>
<keyword evidence="2" id="KW-1185">Reference proteome</keyword>
<dbReference type="InterPro" id="IPR012675">
    <property type="entry name" value="Beta-grasp_dom_sf"/>
</dbReference>
<proteinExistence type="predicted"/>
<reference evidence="1 2" key="1">
    <citation type="submission" date="2018-05" db="EMBL/GenBank/DDBJ databases">
        <title>Salinimonas sp. HMF8227 Genome sequencing and assembly.</title>
        <authorList>
            <person name="Kang H."/>
            <person name="Kang J."/>
            <person name="Cha I."/>
            <person name="Kim H."/>
            <person name="Joh K."/>
        </authorList>
    </citation>
    <scope>NUCLEOTIDE SEQUENCE [LARGE SCALE GENOMIC DNA]</scope>
    <source>
        <strain evidence="1 2">HMF8227</strain>
    </source>
</reference>
<dbReference type="RefSeq" id="WP_109340266.1">
    <property type="nucleotide sequence ID" value="NZ_CP029347.1"/>
</dbReference>
<dbReference type="NCBIfam" id="TIGR01683">
    <property type="entry name" value="thiS"/>
    <property type="match status" value="1"/>
</dbReference>
<evidence type="ECO:0000313" key="2">
    <source>
        <dbReference type="Proteomes" id="UP000245728"/>
    </source>
</evidence>